<dbReference type="SUPFAM" id="SSF51735">
    <property type="entry name" value="NAD(P)-binding Rossmann-fold domains"/>
    <property type="match status" value="1"/>
</dbReference>
<dbReference type="SUPFAM" id="SSF55347">
    <property type="entry name" value="Glyceraldehyde-3-phosphate dehydrogenase-like, C-terminal domain"/>
    <property type="match status" value="1"/>
</dbReference>
<gene>
    <name evidence="5" type="ORF">SAMN05421766_102739</name>
</gene>
<dbReference type="InterPro" id="IPR055170">
    <property type="entry name" value="GFO_IDH_MocA-like_dom"/>
</dbReference>
<proteinExistence type="inferred from homology"/>
<dbReference type="Gene3D" id="3.40.50.720">
    <property type="entry name" value="NAD(P)-binding Rossmann-like Domain"/>
    <property type="match status" value="1"/>
</dbReference>
<evidence type="ECO:0000259" key="3">
    <source>
        <dbReference type="Pfam" id="PF01408"/>
    </source>
</evidence>
<dbReference type="Pfam" id="PF22725">
    <property type="entry name" value="GFO_IDH_MocA_C3"/>
    <property type="match status" value="1"/>
</dbReference>
<protein>
    <submittedName>
        <fullName evidence="5">Predicted dehydrogenase</fullName>
    </submittedName>
</protein>
<dbReference type="EMBL" id="FTOB01000002">
    <property type="protein sequence ID" value="SIS56103.1"/>
    <property type="molecule type" value="Genomic_DNA"/>
</dbReference>
<comment type="caution">
    <text evidence="5">The sequence shown here is derived from an EMBL/GenBank/DDBJ whole genome shotgun (WGS) entry which is preliminary data.</text>
</comment>
<evidence type="ECO:0000256" key="2">
    <source>
        <dbReference type="ARBA" id="ARBA00023002"/>
    </source>
</evidence>
<dbReference type="Proteomes" id="UP000185728">
    <property type="component" value="Unassembled WGS sequence"/>
</dbReference>
<evidence type="ECO:0000256" key="1">
    <source>
        <dbReference type="ARBA" id="ARBA00010928"/>
    </source>
</evidence>
<keyword evidence="6" id="KW-1185">Reference proteome</keyword>
<dbReference type="PANTHER" id="PTHR22604">
    <property type="entry name" value="OXIDOREDUCTASES"/>
    <property type="match status" value="1"/>
</dbReference>
<feature type="domain" description="Gfo/Idh/MocA-like oxidoreductase N-terminal" evidence="3">
    <location>
        <begin position="5"/>
        <end position="122"/>
    </location>
</feature>
<feature type="domain" description="GFO/IDH/MocA-like oxidoreductase" evidence="4">
    <location>
        <begin position="132"/>
        <end position="247"/>
    </location>
</feature>
<dbReference type="InterPro" id="IPR036291">
    <property type="entry name" value="NAD(P)-bd_dom_sf"/>
</dbReference>
<evidence type="ECO:0000313" key="6">
    <source>
        <dbReference type="Proteomes" id="UP000185728"/>
    </source>
</evidence>
<keyword evidence="2" id="KW-0560">Oxidoreductase</keyword>
<sequence length="332" mass="36767">MVEEIRWGIVGLGSIAHTFAKDLALVTGGTLTAVASRSLEKAKTFADEYGAAHTFDSYEALFESKEVDVVYIATPHTSHEALSISAMENGKHVLCEKPMGVNPDQVARMIAVAEKNKVFLMEALWSRFNPSIRKAKQLVESGEIGSVAFVHADFAFYALNRDPDNRLLNPDLAGGSLLDIGIYPIFLSYLLLGMPKNIQASSHLYKTGVEMQTSMIFDYEGAQAILYSGLNSKSEMKAEISGTEGSIFLSPRWHEAQGYSIEKEGELVDYDLPTKGKGYTYEIEEVHSCLASGMVQSSMWSHRNSVDLARLLYEVRQKSNIIFPFEQQKEGV</sequence>
<reference evidence="5 6" key="1">
    <citation type="submission" date="2017-01" db="EMBL/GenBank/DDBJ databases">
        <authorList>
            <person name="Varghese N."/>
            <person name="Submissions S."/>
        </authorList>
    </citation>
    <scope>NUCLEOTIDE SEQUENCE [LARGE SCALE GENOMIC DNA]</scope>
    <source>
        <strain evidence="5 6">DSM 2061</strain>
    </source>
</reference>
<accession>A0ABY1KP53</accession>
<dbReference type="Gene3D" id="3.30.360.10">
    <property type="entry name" value="Dihydrodipicolinate Reductase, domain 2"/>
    <property type="match status" value="1"/>
</dbReference>
<dbReference type="InterPro" id="IPR000683">
    <property type="entry name" value="Gfo/Idh/MocA-like_OxRdtase_N"/>
</dbReference>
<comment type="similarity">
    <text evidence="1">Belongs to the Gfo/Idh/MocA family.</text>
</comment>
<evidence type="ECO:0000313" key="5">
    <source>
        <dbReference type="EMBL" id="SIS56103.1"/>
    </source>
</evidence>
<dbReference type="PANTHER" id="PTHR22604:SF105">
    <property type="entry name" value="TRANS-1,2-DIHYDROBENZENE-1,2-DIOL DEHYDROGENASE"/>
    <property type="match status" value="1"/>
</dbReference>
<organism evidence="5 6">
    <name type="scientific">Zobellia uliginosa</name>
    <dbReference type="NCBI Taxonomy" id="143224"/>
    <lineage>
        <taxon>Bacteria</taxon>
        <taxon>Pseudomonadati</taxon>
        <taxon>Bacteroidota</taxon>
        <taxon>Flavobacteriia</taxon>
        <taxon>Flavobacteriales</taxon>
        <taxon>Flavobacteriaceae</taxon>
        <taxon>Zobellia</taxon>
    </lineage>
</organism>
<dbReference type="InterPro" id="IPR050984">
    <property type="entry name" value="Gfo/Idh/MocA_domain"/>
</dbReference>
<name>A0ABY1KP53_9FLAO</name>
<evidence type="ECO:0000259" key="4">
    <source>
        <dbReference type="Pfam" id="PF22725"/>
    </source>
</evidence>
<dbReference type="Pfam" id="PF01408">
    <property type="entry name" value="GFO_IDH_MocA"/>
    <property type="match status" value="1"/>
</dbReference>
<dbReference type="RefSeq" id="WP_076454807.1">
    <property type="nucleotide sequence ID" value="NZ_FTOB01000002.1"/>
</dbReference>